<evidence type="ECO:0000256" key="3">
    <source>
        <dbReference type="SAM" id="MobiDB-lite"/>
    </source>
</evidence>
<feature type="compositionally biased region" description="Polar residues" evidence="3">
    <location>
        <begin position="842"/>
        <end position="851"/>
    </location>
</feature>
<feature type="domain" description="KOW" evidence="4">
    <location>
        <begin position="242"/>
        <end position="269"/>
    </location>
</feature>
<feature type="compositionally biased region" description="Polar residues" evidence="3">
    <location>
        <begin position="1528"/>
        <end position="1541"/>
    </location>
</feature>
<feature type="region of interest" description="Disordered" evidence="3">
    <location>
        <begin position="392"/>
        <end position="427"/>
    </location>
</feature>
<dbReference type="CDD" id="cd09888">
    <property type="entry name" value="NGN_Euk"/>
    <property type="match status" value="1"/>
</dbReference>
<feature type="compositionally biased region" description="Polar residues" evidence="3">
    <location>
        <begin position="1347"/>
        <end position="1358"/>
    </location>
</feature>
<gene>
    <name evidence="5" type="ORF">HPP92_015895</name>
</gene>
<feature type="compositionally biased region" description="Low complexity" evidence="3">
    <location>
        <begin position="11"/>
        <end position="22"/>
    </location>
</feature>
<dbReference type="InterPro" id="IPR039659">
    <property type="entry name" value="SPT5"/>
</dbReference>
<dbReference type="InterPro" id="IPR041978">
    <property type="entry name" value="KOW_Spt5_5"/>
</dbReference>
<dbReference type="PANTHER" id="PTHR11125:SF8">
    <property type="entry name" value="PROTEIN RNA-DIRECTED DNA METHYLATION 3"/>
    <property type="match status" value="1"/>
</dbReference>
<dbReference type="GO" id="GO:0006357">
    <property type="term" value="P:regulation of transcription by RNA polymerase II"/>
    <property type="evidence" value="ECO:0007669"/>
    <property type="project" value="InterPro"/>
</dbReference>
<dbReference type="SMART" id="SM00739">
    <property type="entry name" value="KOW"/>
    <property type="match status" value="3"/>
</dbReference>
<keyword evidence="2" id="KW-0539">Nucleus</keyword>
<feature type="compositionally biased region" description="Gly residues" evidence="3">
    <location>
        <begin position="995"/>
        <end position="1006"/>
    </location>
</feature>
<feature type="compositionally biased region" description="Polar residues" evidence="3">
    <location>
        <begin position="1440"/>
        <end position="1452"/>
    </location>
</feature>
<sequence>MAVKGKGKQGAGKAPASSPSSSFKRKIPATEAETSRARRKKRRSGVLQFVDDAAGEAEIDEMKEDDELEWEDYDDVDVGLGENDVKSLTKVPIKSSSLPVFIKQEEMDDDELEEAIKQRYCRGSDFVSYAEDVKEFDDSEYLVHTPEDLSIWRVKCMIGRERQAAFCLMQKFVDLQKIGKVLQIFSVISFDHVKGFVYIEADKACNVFEACKGLCFLYSSRVDLVPRNEAPNLLSIQSKVSGISKGMWVRMKSGTYKGDLAEVVSMNDVKKRVTIKLVPRIDLQAIAKKFGGGTSLKTSDIPAPRLISSHELEDFRPQIEVRRDRETGEIFEVLDGLMLKDGYLYKKVSTCSLIYWGVQPSAAELMKFENMGKDEVKDTSWLSSVYKARMKKKESETSDPKDGDKSNHNGGCKSNGKDTNKHNRMDGDKQRCTFDLDDLVLFGKKDFGIVVDKENDTVKILKGDIDGPEVVSINAWEIKKNCVDKVFAAPDRSSKLVNIDDVVKVAEGALEGREGIVKHMYKGILFIYDECQAENNGFFHAKSNICDLLKKSRDYFGKKGFKASPSFSQSANRFPNEEEENSQNFGRGRQVHSRGTFSVGQTLRICKGPLKGYICRVVRIHRADVTVKLDSLAKLLTVDEKLLSLPTSRFEETTTQGDMFGSQNGQSTGVKMDEGNAMGTDNDKLTTVMSSFGRDSWNAPSSSSFQFQGNNENKDSSGGWDKAGNGAPKGSNGGWSTGDDGWNKAAPKLSTVSSTEADRGRDTKDASAKLNNKGDGNDKAEGFSKPLGNWSSPNGGDGPDPWGMKVKGGESSKDPSTSGNHASGWDQPSNWSEIKSAPGSAQWGTSEQANASEAVGWKESTDGKLATGWSASSAPSVEAGNQGNRWEKSDGLNSSGWANDEQASSSETGGWNKASNADSAKDRSDSWAKSKAFVGNDWHKDHHDDKFEQPKDAGWGQGSGWSQGGSKNESSKDWCQGSGRSHEGSNNESSENWGQGSGWSQGGIGNEGPKDWAQRSVLSQGGSKNESSKDWSQGSGWSQGGSENESSKDWGQGSGWSQRGSGNEGAKDCDRGLDWSQGGSKSESSKYCDQGSGWSQGGFKNESSPNWGKGSSWSRGGSKNESSIDCGQGSGWSQGGFKNESSTNWGQSSGWSQGGFKSENSKNWSQDNNQNKQRDFGGERGSFRGRGRGRFGGRGDRNEDNSDNGGSWRFGRGGRGQNRPGDDTSDNFDGSRKFDYGRGRGEGRGRGRGEGRGRWRGEGRGRWRGEGRGRGWRQFDSSDSRNRRDDFGGGFSSKPSSSWGNEGGSGWGKASPNNAENSVVTLDEKIGWNGEKSFGGFGSSEWGTGHQDVSGSKTESNVECVSNWSKNIGHGCSSDASFADWVKDQSEPKSNTADDKWKGEKPGLDSNASRPPSKDNNKWGTSKDWVDNNSSDWGGEAKGTFSNRSSEWNNNAGDEWSKQKRFDAPEQSMFNESLDGFQAQSRNWNHGSDFGRGRSSGGRWRGNSFYNRGRGRGRSSVGHWNGDDKRQSFNSTQEESWNRGNKGSFDHGRGSWSSQTGNQPDGWAKQHSGWTSVSVASEGENSSSVINLLAETEENNGRNDDKGGWEGVNSGKTESDWVGKPSSWRSEPSPGEASPSLQPEVPKREEHCNASWGNEESSSWGNSSKACMPVISQKQDFEYPVEQVSTKTCTQHFLQVA</sequence>
<feature type="compositionally biased region" description="Polar residues" evidence="3">
    <location>
        <begin position="1161"/>
        <end position="1171"/>
    </location>
</feature>
<feature type="compositionally biased region" description="Low complexity" evidence="3">
    <location>
        <begin position="1501"/>
        <end position="1518"/>
    </location>
</feature>
<dbReference type="InterPro" id="IPR005824">
    <property type="entry name" value="KOW"/>
</dbReference>
<feature type="compositionally biased region" description="Basic and acidic residues" evidence="3">
    <location>
        <begin position="756"/>
        <end position="767"/>
    </location>
</feature>
<dbReference type="Pfam" id="PF23290">
    <property type="entry name" value="KOW5_SPT5"/>
    <property type="match status" value="1"/>
</dbReference>
<dbReference type="InterPro" id="IPR039385">
    <property type="entry name" value="NGN_Euk"/>
</dbReference>
<feature type="compositionally biased region" description="Basic and acidic residues" evidence="3">
    <location>
        <begin position="1455"/>
        <end position="1464"/>
    </location>
</feature>
<evidence type="ECO:0000256" key="2">
    <source>
        <dbReference type="ARBA" id="ARBA00023242"/>
    </source>
</evidence>
<dbReference type="GO" id="GO:0006368">
    <property type="term" value="P:transcription elongation by RNA polymerase II"/>
    <property type="evidence" value="ECO:0007669"/>
    <property type="project" value="TreeGrafter"/>
</dbReference>
<dbReference type="GO" id="GO:0003729">
    <property type="term" value="F:mRNA binding"/>
    <property type="evidence" value="ECO:0007669"/>
    <property type="project" value="TreeGrafter"/>
</dbReference>
<feature type="compositionally biased region" description="Low complexity" evidence="3">
    <location>
        <begin position="1145"/>
        <end position="1155"/>
    </location>
</feature>
<feature type="compositionally biased region" description="Basic and acidic residues" evidence="3">
    <location>
        <begin position="937"/>
        <end position="951"/>
    </location>
</feature>
<feature type="compositionally biased region" description="Basic and acidic residues" evidence="3">
    <location>
        <begin position="1172"/>
        <end position="1182"/>
    </location>
</feature>
<dbReference type="Proteomes" id="UP000636800">
    <property type="component" value="Chromosome 7"/>
</dbReference>
<feature type="compositionally biased region" description="Low complexity" evidence="3">
    <location>
        <begin position="1030"/>
        <end position="1044"/>
    </location>
</feature>
<dbReference type="InterPro" id="IPR036735">
    <property type="entry name" value="NGN_dom_sf"/>
</dbReference>
<feature type="region of interest" description="Disordered" evidence="3">
    <location>
        <begin position="567"/>
        <end position="590"/>
    </location>
</feature>
<feature type="compositionally biased region" description="Basic and acidic residues" evidence="3">
    <location>
        <begin position="1383"/>
        <end position="1403"/>
    </location>
</feature>
<protein>
    <recommendedName>
        <fullName evidence="4">KOW domain-containing protein</fullName>
    </recommendedName>
</protein>
<feature type="compositionally biased region" description="Polar residues" evidence="3">
    <location>
        <begin position="814"/>
        <end position="833"/>
    </location>
</feature>
<dbReference type="Pfam" id="PF23037">
    <property type="entry name" value="KOWx_SPT5"/>
    <property type="match status" value="1"/>
</dbReference>
<feature type="compositionally biased region" description="Polar residues" evidence="3">
    <location>
        <begin position="698"/>
        <end position="711"/>
    </location>
</feature>
<evidence type="ECO:0000259" key="4">
    <source>
        <dbReference type="SMART" id="SM00739"/>
    </source>
</evidence>
<evidence type="ECO:0000313" key="5">
    <source>
        <dbReference type="EMBL" id="KAG0474038.1"/>
    </source>
</evidence>
<dbReference type="CDD" id="cd06084">
    <property type="entry name" value="KOW_Spt5_4"/>
    <property type="match status" value="1"/>
</dbReference>
<feature type="compositionally biased region" description="Basic and acidic residues" evidence="3">
    <location>
        <begin position="393"/>
        <end position="407"/>
    </location>
</feature>
<feature type="compositionally biased region" description="Basic and acidic residues" evidence="3">
    <location>
        <begin position="1595"/>
        <end position="1604"/>
    </location>
</feature>
<comment type="subcellular location">
    <subcellularLocation>
        <location evidence="1">Nucleus</location>
    </subcellularLocation>
</comment>
<dbReference type="EMBL" id="JADCNL010000007">
    <property type="protein sequence ID" value="KAG0474038.1"/>
    <property type="molecule type" value="Genomic_DNA"/>
</dbReference>
<dbReference type="Gene3D" id="2.30.30.30">
    <property type="match status" value="2"/>
</dbReference>
<dbReference type="GO" id="GO:0032784">
    <property type="term" value="P:regulation of DNA-templated transcription elongation"/>
    <property type="evidence" value="ECO:0007669"/>
    <property type="project" value="InterPro"/>
</dbReference>
<feature type="region of interest" description="Disordered" evidence="3">
    <location>
        <begin position="1"/>
        <end position="44"/>
    </location>
</feature>
<feature type="compositionally biased region" description="Basic and acidic residues" evidence="3">
    <location>
        <begin position="415"/>
        <end position="427"/>
    </location>
</feature>
<feature type="compositionally biased region" description="Polar residues" evidence="3">
    <location>
        <begin position="654"/>
        <end position="669"/>
    </location>
</feature>
<dbReference type="CDD" id="cd06081">
    <property type="entry name" value="KOW_Spt5_1"/>
    <property type="match status" value="1"/>
</dbReference>
<dbReference type="GO" id="GO:0032044">
    <property type="term" value="C:DSIF complex"/>
    <property type="evidence" value="ECO:0007669"/>
    <property type="project" value="TreeGrafter"/>
</dbReference>
<dbReference type="InterPro" id="IPR005100">
    <property type="entry name" value="NGN-domain"/>
</dbReference>
<feature type="domain" description="KOW" evidence="4">
    <location>
        <begin position="496"/>
        <end position="523"/>
    </location>
</feature>
<dbReference type="InterPro" id="IPR041973">
    <property type="entry name" value="KOW_Spt5_1"/>
</dbReference>
<feature type="region of interest" description="Disordered" evidence="3">
    <location>
        <begin position="1383"/>
        <end position="1665"/>
    </location>
</feature>
<dbReference type="InterPro" id="IPR057936">
    <property type="entry name" value="KOWx_Spt5"/>
</dbReference>
<feature type="compositionally biased region" description="Polar residues" evidence="3">
    <location>
        <begin position="1016"/>
        <end position="1025"/>
    </location>
</feature>
<organism evidence="5 6">
    <name type="scientific">Vanilla planifolia</name>
    <name type="common">Vanilla</name>
    <dbReference type="NCBI Taxonomy" id="51239"/>
    <lineage>
        <taxon>Eukaryota</taxon>
        <taxon>Viridiplantae</taxon>
        <taxon>Streptophyta</taxon>
        <taxon>Embryophyta</taxon>
        <taxon>Tracheophyta</taxon>
        <taxon>Spermatophyta</taxon>
        <taxon>Magnoliopsida</taxon>
        <taxon>Liliopsida</taxon>
        <taxon>Asparagales</taxon>
        <taxon>Orchidaceae</taxon>
        <taxon>Vanilloideae</taxon>
        <taxon>Vanilleae</taxon>
        <taxon>Vanilla</taxon>
    </lineage>
</organism>
<feature type="compositionally biased region" description="Polar residues" evidence="3">
    <location>
        <begin position="1568"/>
        <end position="1586"/>
    </location>
</feature>
<evidence type="ECO:0000256" key="1">
    <source>
        <dbReference type="ARBA" id="ARBA00004123"/>
    </source>
</evidence>
<feature type="compositionally biased region" description="Basic and acidic residues" evidence="3">
    <location>
        <begin position="1276"/>
        <end position="1287"/>
    </location>
</feature>
<dbReference type="InterPro" id="IPR014722">
    <property type="entry name" value="Rib_uL2_dom2"/>
</dbReference>
<reference evidence="5 6" key="1">
    <citation type="journal article" date="2020" name="Nat. Food">
        <title>A phased Vanilla planifolia genome enables genetic improvement of flavour and production.</title>
        <authorList>
            <person name="Hasing T."/>
            <person name="Tang H."/>
            <person name="Brym M."/>
            <person name="Khazi F."/>
            <person name="Huang T."/>
            <person name="Chambers A.H."/>
        </authorList>
    </citation>
    <scope>NUCLEOTIDE SEQUENCE [LARGE SCALE GENOMIC DNA]</scope>
    <source>
        <tissue evidence="5">Leaf</tissue>
    </source>
</reference>
<feature type="compositionally biased region" description="Polar residues" evidence="3">
    <location>
        <begin position="1077"/>
        <end position="1087"/>
    </location>
</feature>
<feature type="domain" description="KOW" evidence="4">
    <location>
        <begin position="596"/>
        <end position="623"/>
    </location>
</feature>
<dbReference type="Pfam" id="PF23042">
    <property type="entry name" value="KOW1_SPT5"/>
    <property type="match status" value="1"/>
</dbReference>
<accession>A0A835UU42</accession>
<dbReference type="PANTHER" id="PTHR11125">
    <property type="entry name" value="SUPPRESSOR OF TY 5"/>
    <property type="match status" value="1"/>
</dbReference>
<feature type="compositionally biased region" description="Polar residues" evidence="3">
    <location>
        <begin position="891"/>
        <end position="918"/>
    </location>
</feature>
<feature type="compositionally biased region" description="Polar residues" evidence="3">
    <location>
        <begin position="869"/>
        <end position="884"/>
    </location>
</feature>
<dbReference type="Pfam" id="PF23291">
    <property type="entry name" value="KOW4_SPT5"/>
    <property type="match status" value="1"/>
</dbReference>
<feature type="compositionally biased region" description="Basic and acidic residues" evidence="3">
    <location>
        <begin position="919"/>
        <end position="928"/>
    </location>
</feature>
<dbReference type="InterPro" id="IPR041977">
    <property type="entry name" value="KOW_Spt5_4"/>
</dbReference>
<evidence type="ECO:0000313" key="6">
    <source>
        <dbReference type="Proteomes" id="UP000636800"/>
    </source>
</evidence>
<comment type="caution">
    <text evidence="5">The sequence shown here is derived from an EMBL/GenBank/DDBJ whole genome shotgun (WGS) entry which is preliminary data.</text>
</comment>
<feature type="compositionally biased region" description="Low complexity" evidence="3">
    <location>
        <begin position="1107"/>
        <end position="1119"/>
    </location>
</feature>
<feature type="compositionally biased region" description="Low complexity" evidence="3">
    <location>
        <begin position="1651"/>
        <end position="1664"/>
    </location>
</feature>
<dbReference type="Pfam" id="PF03439">
    <property type="entry name" value="Spt5-NGN"/>
    <property type="match status" value="1"/>
</dbReference>
<dbReference type="Gene3D" id="3.30.70.940">
    <property type="entry name" value="NusG, N-terminal domain"/>
    <property type="match status" value="1"/>
</dbReference>
<keyword evidence="6" id="KW-1185">Reference proteome</keyword>
<feature type="region of interest" description="Disordered" evidence="3">
    <location>
        <begin position="654"/>
        <end position="1358"/>
    </location>
</feature>
<proteinExistence type="predicted"/>
<feature type="compositionally biased region" description="Basic and acidic residues" evidence="3">
    <location>
        <begin position="1229"/>
        <end position="1269"/>
    </location>
</feature>
<name>A0A835UU42_VANPL</name>